<dbReference type="Pfam" id="PF01938">
    <property type="entry name" value="TRAM"/>
    <property type="match status" value="1"/>
</dbReference>
<evidence type="ECO:0000256" key="5">
    <source>
        <dbReference type="SAM" id="MobiDB-lite"/>
    </source>
</evidence>
<dbReference type="STRING" id="444597.BST26_05065"/>
<name>A0A1X0DKD9_9MYCO</name>
<dbReference type="Proteomes" id="UP000192801">
    <property type="component" value="Unassembled WGS sequence"/>
</dbReference>
<feature type="compositionally biased region" description="Gly residues" evidence="5">
    <location>
        <begin position="123"/>
        <end position="137"/>
    </location>
</feature>
<dbReference type="RefSeq" id="WP_083029665.1">
    <property type="nucleotide sequence ID" value="NZ_MVHS01000007.1"/>
</dbReference>
<dbReference type="PROSITE" id="PS50926">
    <property type="entry name" value="TRAM"/>
    <property type="match status" value="1"/>
</dbReference>
<dbReference type="SUPFAM" id="SSF50249">
    <property type="entry name" value="Nucleic acid-binding proteins"/>
    <property type="match status" value="1"/>
</dbReference>
<dbReference type="Gene3D" id="2.40.50.140">
    <property type="entry name" value="Nucleic acid-binding proteins"/>
    <property type="match status" value="1"/>
</dbReference>
<dbReference type="PROSITE" id="PS51687">
    <property type="entry name" value="SAM_MT_RNA_M5U"/>
    <property type="match status" value="1"/>
</dbReference>
<proteinExistence type="inferred from homology"/>
<protein>
    <submittedName>
        <fullName evidence="7">23S rRNA methyltransferase</fullName>
    </submittedName>
</protein>
<dbReference type="AlphaFoldDB" id="A0A1X0DKD9"/>
<evidence type="ECO:0000313" key="7">
    <source>
        <dbReference type="EMBL" id="ORA72619.1"/>
    </source>
</evidence>
<keyword evidence="2 4" id="KW-0808">Transferase</keyword>
<gene>
    <name evidence="7" type="ORF">BST26_05065</name>
</gene>
<feature type="binding site" evidence="4">
    <location>
        <position position="286"/>
    </location>
    <ligand>
        <name>S-adenosyl-L-methionine</name>
        <dbReference type="ChEBI" id="CHEBI:59789"/>
    </ligand>
</feature>
<reference evidence="7 8" key="1">
    <citation type="submission" date="2016-12" db="EMBL/GenBank/DDBJ databases">
        <title>The new phylogeny of genus Mycobacterium.</title>
        <authorList>
            <person name="Tortoli E."/>
            <person name="Trovato A."/>
            <person name="Cirillo D.M."/>
        </authorList>
    </citation>
    <scope>NUCLEOTIDE SEQUENCE [LARGE SCALE GENOMIC DNA]</scope>
    <source>
        <strain evidence="7 8">DSM 45130</strain>
    </source>
</reference>
<accession>A0A1X0DKD9</accession>
<dbReference type="InterPro" id="IPR010280">
    <property type="entry name" value="U5_MeTrfase_fam"/>
</dbReference>
<dbReference type="OrthoDB" id="9804590at2"/>
<keyword evidence="3 4" id="KW-0949">S-adenosyl-L-methionine</keyword>
<dbReference type="InterPro" id="IPR002792">
    <property type="entry name" value="TRAM_dom"/>
</dbReference>
<comment type="caution">
    <text evidence="7">The sequence shown here is derived from an EMBL/GenBank/DDBJ whole genome shotgun (WGS) entry which is preliminary data.</text>
</comment>
<feature type="region of interest" description="Disordered" evidence="5">
    <location>
        <begin position="120"/>
        <end position="154"/>
    </location>
</feature>
<feature type="binding site" evidence="4">
    <location>
        <position position="352"/>
    </location>
    <ligand>
        <name>S-adenosyl-L-methionine</name>
        <dbReference type="ChEBI" id="CHEBI:59789"/>
    </ligand>
</feature>
<dbReference type="InterPro" id="IPR029063">
    <property type="entry name" value="SAM-dependent_MTases_sf"/>
</dbReference>
<comment type="similarity">
    <text evidence="4">Belongs to the class I-like SAM-binding methyltransferase superfamily. RNA M5U methyltransferase family.</text>
</comment>
<dbReference type="SUPFAM" id="SSF53335">
    <property type="entry name" value="S-adenosyl-L-methionine-dependent methyltransferases"/>
    <property type="match status" value="1"/>
</dbReference>
<feature type="binding site" evidence="4">
    <location>
        <position position="310"/>
    </location>
    <ligand>
        <name>S-adenosyl-L-methionine</name>
        <dbReference type="ChEBI" id="CHEBI:59789"/>
    </ligand>
</feature>
<dbReference type="Gene3D" id="3.40.50.150">
    <property type="entry name" value="Vaccinia Virus protein VP39"/>
    <property type="match status" value="1"/>
</dbReference>
<dbReference type="Pfam" id="PF05958">
    <property type="entry name" value="tRNA_U5-meth_tr"/>
    <property type="match status" value="1"/>
</dbReference>
<sequence length="421" mass="44017">MTAETLTLTLGAPANGGSCVARHDGRVVFVRYALPGETVTARITSERGSYWHAEAVEILEPSADRIASLCPIAGPHGAGCCDLAFAEPTAARRIKGEVVGNQLSRLARFDWLGASAEPPGGSARLGGVDGSGASGRGAEGKPGPSAEPVGSGVPTGWRTRVRLAIGADGRPGFHRYHSTELVTDLNCAQLPAGMLDGLSVDGARVDDQLHIVLDDDGVRHVACSGGERRTKMLEGGYEVTARVGGRTWQLPVTAFWQAHREAAELYSALVTDWAGEVPGATAWDLYGGAGVFAAALAGAVGETGQVHSVDTARAGARAGRVALADLEQVRFTTESVRRALPRLPKAQLAVLDPPRTGAGREVIDAVAAAGVDRVLHIGCEAASFARDIGYYLGHGYRVEALRVFDAFPLTHHVECVGVLVR</sequence>
<keyword evidence="1 4" id="KW-0489">Methyltransferase</keyword>
<evidence type="ECO:0000256" key="4">
    <source>
        <dbReference type="PROSITE-ProRule" id="PRU01024"/>
    </source>
</evidence>
<keyword evidence="8" id="KW-1185">Reference proteome</keyword>
<dbReference type="EMBL" id="MVHS01000007">
    <property type="protein sequence ID" value="ORA72619.1"/>
    <property type="molecule type" value="Genomic_DNA"/>
</dbReference>
<dbReference type="PANTHER" id="PTHR11061:SF30">
    <property type="entry name" value="TRNA (URACIL(54)-C(5))-METHYLTRANSFERASE"/>
    <property type="match status" value="1"/>
</dbReference>
<evidence type="ECO:0000256" key="2">
    <source>
        <dbReference type="ARBA" id="ARBA00022679"/>
    </source>
</evidence>
<evidence type="ECO:0000256" key="1">
    <source>
        <dbReference type="ARBA" id="ARBA00022603"/>
    </source>
</evidence>
<evidence type="ECO:0000313" key="8">
    <source>
        <dbReference type="Proteomes" id="UP000192801"/>
    </source>
</evidence>
<dbReference type="GO" id="GO:0070475">
    <property type="term" value="P:rRNA base methylation"/>
    <property type="evidence" value="ECO:0007669"/>
    <property type="project" value="TreeGrafter"/>
</dbReference>
<dbReference type="InterPro" id="IPR012340">
    <property type="entry name" value="NA-bd_OB-fold"/>
</dbReference>
<evidence type="ECO:0000256" key="3">
    <source>
        <dbReference type="ARBA" id="ARBA00022691"/>
    </source>
</evidence>
<organism evidence="7 8">
    <name type="scientific">Mycolicibacterium insubricum</name>
    <dbReference type="NCBI Taxonomy" id="444597"/>
    <lineage>
        <taxon>Bacteria</taxon>
        <taxon>Bacillati</taxon>
        <taxon>Actinomycetota</taxon>
        <taxon>Actinomycetes</taxon>
        <taxon>Mycobacteriales</taxon>
        <taxon>Mycobacteriaceae</taxon>
        <taxon>Mycolicibacterium</taxon>
    </lineage>
</organism>
<dbReference type="PANTHER" id="PTHR11061">
    <property type="entry name" value="RNA M5U METHYLTRANSFERASE"/>
    <property type="match status" value="1"/>
</dbReference>
<feature type="active site" description="Nucleophile" evidence="4">
    <location>
        <position position="379"/>
    </location>
</feature>
<evidence type="ECO:0000259" key="6">
    <source>
        <dbReference type="PROSITE" id="PS50926"/>
    </source>
</evidence>
<dbReference type="GO" id="GO:0070041">
    <property type="term" value="F:rRNA (uridine-C5-)-methyltransferase activity"/>
    <property type="evidence" value="ECO:0007669"/>
    <property type="project" value="TreeGrafter"/>
</dbReference>
<feature type="binding site" evidence="4">
    <location>
        <position position="257"/>
    </location>
    <ligand>
        <name>S-adenosyl-L-methionine</name>
        <dbReference type="ChEBI" id="CHEBI:59789"/>
    </ligand>
</feature>
<feature type="domain" description="TRAM" evidence="6">
    <location>
        <begin position="1"/>
        <end position="57"/>
    </location>
</feature>